<comment type="caution">
    <text evidence="2">The sequence shown here is derived from an EMBL/GenBank/DDBJ whole genome shotgun (WGS) entry which is preliminary data.</text>
</comment>
<proteinExistence type="predicted"/>
<dbReference type="RefSeq" id="WP_094414833.1">
    <property type="nucleotide sequence ID" value="NZ_NOXV01000265.1"/>
</dbReference>
<keyword evidence="3" id="KW-1185">Reference proteome</keyword>
<protein>
    <submittedName>
        <fullName evidence="2">Uncharacterized protein</fullName>
    </submittedName>
</protein>
<evidence type="ECO:0000256" key="1">
    <source>
        <dbReference type="SAM" id="SignalP"/>
    </source>
</evidence>
<name>A0A255Z610_9FLAO</name>
<dbReference type="OrthoDB" id="1377440at2"/>
<dbReference type="EMBL" id="NOXV01000265">
    <property type="protein sequence ID" value="OYQ36879.1"/>
    <property type="molecule type" value="Genomic_DNA"/>
</dbReference>
<evidence type="ECO:0000313" key="2">
    <source>
        <dbReference type="EMBL" id="OYQ36879.1"/>
    </source>
</evidence>
<reference evidence="2 3" key="1">
    <citation type="submission" date="2017-07" db="EMBL/GenBank/DDBJ databases">
        <title>Flavobacterium cyanobacteriorum sp. nov., isolated from cyanobacterial aggregates in a eutrophic lake.</title>
        <authorList>
            <person name="Cai H."/>
        </authorList>
    </citation>
    <scope>NUCLEOTIDE SEQUENCE [LARGE SCALE GENOMIC DNA]</scope>
    <source>
        <strain evidence="2 3">TH021</strain>
    </source>
</reference>
<keyword evidence="1" id="KW-0732">Signal</keyword>
<accession>A0A255Z610</accession>
<gene>
    <name evidence="2" type="ORF">CHU92_09165</name>
</gene>
<organism evidence="2 3">
    <name type="scientific">Flavobacterium cyanobacteriorum</name>
    <dbReference type="NCBI Taxonomy" id="2022802"/>
    <lineage>
        <taxon>Bacteria</taxon>
        <taxon>Pseudomonadati</taxon>
        <taxon>Bacteroidota</taxon>
        <taxon>Flavobacteriia</taxon>
        <taxon>Flavobacteriales</taxon>
        <taxon>Flavobacteriaceae</taxon>
        <taxon>Flavobacterium</taxon>
    </lineage>
</organism>
<sequence length="393" mass="44799">MKKIILSLLILTGLLIVSCEKADLSQEQNANNGNPLMQRQSSLFDYIESTNIQNGVQCENNILIFPSWDDYWNTIEELDVMIDADCDAFDATVPAGTSEDQYDVLADAVGFDEDNVLRKFEEDLEFCSLRRKIQGEEAAWLDQQGNGQWNPDEDPDNHFIDDETERSLLSYNAEVIIGDRKKGYTYYKFIDDEGSWIEVHNSDINIISQIVQQISQGNIPTNNPNVIVVVPKRDEQGTNSCKDKVKEVSYVAVGGDRLKRISKVRPAFGTNCSDPNNPCTSVFPSKIKAKTKGYRKKNGRWKAKRLWIAAGINGQNQPDQGSRFIDCVEENKDHKYKERCRRRVKVKLNSTTYIPQVGTPQRFNNALQNDKLFSYHKKGSLIVNKDFYDMPVD</sequence>
<feature type="chain" id="PRO_5012310332" evidence="1">
    <location>
        <begin position="23"/>
        <end position="393"/>
    </location>
</feature>
<dbReference type="Proteomes" id="UP000216605">
    <property type="component" value="Unassembled WGS sequence"/>
</dbReference>
<dbReference type="PROSITE" id="PS51257">
    <property type="entry name" value="PROKAR_LIPOPROTEIN"/>
    <property type="match status" value="1"/>
</dbReference>
<dbReference type="AlphaFoldDB" id="A0A255Z610"/>
<feature type="signal peptide" evidence="1">
    <location>
        <begin position="1"/>
        <end position="22"/>
    </location>
</feature>
<evidence type="ECO:0000313" key="3">
    <source>
        <dbReference type="Proteomes" id="UP000216605"/>
    </source>
</evidence>